<reference evidence="1 2" key="1">
    <citation type="submission" date="2017-01" db="EMBL/GenBank/DDBJ databases">
        <title>Draft genome sequence of Pseudomonas pachastrellae type strain CCUG 46540T from a deep sea.</title>
        <authorList>
            <person name="Gomila M."/>
            <person name="Mulet M."/>
            <person name="Lalucat J."/>
            <person name="Garcia-Valdes E."/>
        </authorList>
    </citation>
    <scope>NUCLEOTIDE SEQUENCE [LARGE SCALE GENOMIC DNA]</scope>
    <source>
        <strain evidence="1 2">CCUG 46540</strain>
    </source>
</reference>
<dbReference type="Proteomes" id="UP000242847">
    <property type="component" value="Unassembled WGS sequence"/>
</dbReference>
<dbReference type="OrthoDB" id="6965567at2"/>
<proteinExistence type="predicted"/>
<organism evidence="1 2">
    <name type="scientific">Halopseudomonas pachastrellae</name>
    <dbReference type="NCBI Taxonomy" id="254161"/>
    <lineage>
        <taxon>Bacteria</taxon>
        <taxon>Pseudomonadati</taxon>
        <taxon>Pseudomonadota</taxon>
        <taxon>Gammaproteobacteria</taxon>
        <taxon>Pseudomonadales</taxon>
        <taxon>Pseudomonadaceae</taxon>
        <taxon>Halopseudomonas</taxon>
    </lineage>
</organism>
<evidence type="ECO:0000313" key="2">
    <source>
        <dbReference type="Proteomes" id="UP000242847"/>
    </source>
</evidence>
<dbReference type="EMBL" id="MUBC01000011">
    <property type="protein sequence ID" value="ONM44600.1"/>
    <property type="molecule type" value="Genomic_DNA"/>
</dbReference>
<sequence length="199" mass="22368">MRTLLIVLGMLSLAGCMKPSDMQQQAGYYMGDAGLLNHYRIERSSTWVLQSDSKLYIAQGHFLPIGEPYARPNVVAEEAFAAAVEVFPVVRRSPQPLGLEEALAEAGSFGYDYLLYTRFAAAEDAVGSREEWETSEQWGDVGRDRGVLQLMLLEVGSRHLVDYARIEIRGGFLHFYNASPDDLLRPPLQDYTRQLLGRH</sequence>
<accession>A0A1S8DJ07</accession>
<keyword evidence="2" id="KW-1185">Reference proteome</keyword>
<gene>
    <name evidence="1" type="ORF">BXT89_06540</name>
</gene>
<dbReference type="PROSITE" id="PS51257">
    <property type="entry name" value="PROKAR_LIPOPROTEIN"/>
    <property type="match status" value="1"/>
</dbReference>
<name>A0A1S8DJ07_9GAMM</name>
<dbReference type="RefSeq" id="WP_083725896.1">
    <property type="nucleotide sequence ID" value="NZ_FOUD01000018.1"/>
</dbReference>
<dbReference type="STRING" id="254161.SAMN05216256_11825"/>
<dbReference type="InterPro" id="IPR032248">
    <property type="entry name" value="DUF4823"/>
</dbReference>
<protein>
    <submittedName>
        <fullName evidence="1">DUF4823 domain-containing protein</fullName>
    </submittedName>
</protein>
<dbReference type="AlphaFoldDB" id="A0A1S8DJ07"/>
<comment type="caution">
    <text evidence="1">The sequence shown here is derived from an EMBL/GenBank/DDBJ whole genome shotgun (WGS) entry which is preliminary data.</text>
</comment>
<dbReference type="Pfam" id="PF16105">
    <property type="entry name" value="DUF4823"/>
    <property type="match status" value="1"/>
</dbReference>
<evidence type="ECO:0000313" key="1">
    <source>
        <dbReference type="EMBL" id="ONM44600.1"/>
    </source>
</evidence>